<keyword evidence="1" id="KW-1133">Transmembrane helix</keyword>
<feature type="transmembrane region" description="Helical" evidence="1">
    <location>
        <begin position="484"/>
        <end position="506"/>
    </location>
</feature>
<feature type="transmembrane region" description="Helical" evidence="1">
    <location>
        <begin position="442"/>
        <end position="464"/>
    </location>
</feature>
<evidence type="ECO:0000313" key="3">
    <source>
        <dbReference type="Proteomes" id="UP000178184"/>
    </source>
</evidence>
<gene>
    <name evidence="2" type="ORF">A2903_00315</name>
</gene>
<protein>
    <submittedName>
        <fullName evidence="2">Uncharacterized protein</fullName>
    </submittedName>
</protein>
<organism evidence="2 3">
    <name type="scientific">Candidatus Nomurabacteria bacterium RIFCSPLOWO2_01_FULL_33_17</name>
    <dbReference type="NCBI Taxonomy" id="1801764"/>
    <lineage>
        <taxon>Bacteria</taxon>
        <taxon>Candidatus Nomuraibacteriota</taxon>
    </lineage>
</organism>
<feature type="transmembrane region" description="Helical" evidence="1">
    <location>
        <begin position="402"/>
        <end position="422"/>
    </location>
</feature>
<keyword evidence="1" id="KW-0812">Transmembrane</keyword>
<evidence type="ECO:0000256" key="1">
    <source>
        <dbReference type="SAM" id="Phobius"/>
    </source>
</evidence>
<feature type="transmembrane region" description="Helical" evidence="1">
    <location>
        <begin position="324"/>
        <end position="346"/>
    </location>
</feature>
<feature type="transmembrane region" description="Helical" evidence="1">
    <location>
        <begin position="209"/>
        <end position="231"/>
    </location>
</feature>
<accession>A0A1F6WPK7</accession>
<feature type="transmembrane region" description="Helical" evidence="1">
    <location>
        <begin position="263"/>
        <end position="282"/>
    </location>
</feature>
<evidence type="ECO:0000313" key="2">
    <source>
        <dbReference type="EMBL" id="OGI83842.1"/>
    </source>
</evidence>
<feature type="transmembrane region" description="Helical" evidence="1">
    <location>
        <begin position="518"/>
        <end position="539"/>
    </location>
</feature>
<reference evidence="2 3" key="1">
    <citation type="journal article" date="2016" name="Nat. Commun.">
        <title>Thousands of microbial genomes shed light on interconnected biogeochemical processes in an aquifer system.</title>
        <authorList>
            <person name="Anantharaman K."/>
            <person name="Brown C.T."/>
            <person name="Hug L.A."/>
            <person name="Sharon I."/>
            <person name="Castelle C.J."/>
            <person name="Probst A.J."/>
            <person name="Thomas B.C."/>
            <person name="Singh A."/>
            <person name="Wilkins M.J."/>
            <person name="Karaoz U."/>
            <person name="Brodie E.L."/>
            <person name="Williams K.H."/>
            <person name="Hubbard S.S."/>
            <person name="Banfield J.F."/>
        </authorList>
    </citation>
    <scope>NUCLEOTIDE SEQUENCE [LARGE SCALE GENOMIC DNA]</scope>
</reference>
<comment type="caution">
    <text evidence="2">The sequence shown here is derived from an EMBL/GenBank/DDBJ whole genome shotgun (WGS) entry which is preliminary data.</text>
</comment>
<dbReference type="Proteomes" id="UP000178184">
    <property type="component" value="Unassembled WGS sequence"/>
</dbReference>
<dbReference type="AlphaFoldDB" id="A0A1F6WPK7"/>
<keyword evidence="1" id="KW-0472">Membrane</keyword>
<feature type="transmembrane region" description="Helical" evidence="1">
    <location>
        <begin position="366"/>
        <end position="390"/>
    </location>
</feature>
<name>A0A1F6WPK7_9BACT</name>
<dbReference type="EMBL" id="MFUO01000019">
    <property type="protein sequence ID" value="OGI83842.1"/>
    <property type="molecule type" value="Genomic_DNA"/>
</dbReference>
<sequence>MQIENTVDALEIYQAVDEHSLRFNMHIKRITKIECLPDKVWRKLLWRENIDFMSFESFFRRLEDNQKKAIDETFESLYGNLHGEKPKVPQIFYGKIWDLILVIFGFINVKKLLNAEFIPYNRYESKGAWAFNLLGIDFGFSLYPGGVNDDTKITNKKWTRFLSIKEHISDFIVNQEDGVYWGMYRTARSIFSFRIKRDVYLKNHVCPGFWATLLFHLYFWIISPIGSFMVLKPFLFSDVALSSFTWINGIALFFLAYTPFYCLLWASIGFGFGIVTGGILFFKFIGNFLGELFFEDFKNRFTDLIERIGDYLALQKWFQIMVQILKYCLITIGCFFVLWLVYFIFIETIDTITMFFLAYYGFMETIFHSGVLQTTLFNFTFVFGFFRFINTKNKAIRKIWDVLLIILGGVFAINLFDAYVTKPFILWFLDSSLWFIKACFEYKWLILIFSFLALPFVFMFYNMYTTDWFAKEEEYAKKDKMITLFIKIYAFIFLGVFSVAFVLGFWKFLSQISFDLSFLPILGVFCVFALFSVVVMFIMTRKINTKTIDLMEKAYIRTKYFTSPINLTGRSFKSYSRKMRKLYMQNPWLMSLSEKDFQRVISKYKSIVRVFEIRGSDEDKTPEFVKFAIKNMNESSLKILSSIAYKSLWDFAHSEKYRRFIFMQILQGSSFEEAKESTLGLMKKDRIHEEKVEKFFMSIAYPFIKTWKGIKWIGRGIRQFALTLKDIWSLFNERCPTVSESKDLRYQ</sequence>
<feature type="transmembrane region" description="Helical" evidence="1">
    <location>
        <begin position="238"/>
        <end position="257"/>
    </location>
</feature>
<proteinExistence type="predicted"/>